<evidence type="ECO:0000313" key="2">
    <source>
        <dbReference type="Proteomes" id="UP000777438"/>
    </source>
</evidence>
<protein>
    <submittedName>
        <fullName evidence="1">Uncharacterized protein</fullName>
    </submittedName>
</protein>
<keyword evidence="2" id="KW-1185">Reference proteome</keyword>
<dbReference type="AlphaFoldDB" id="A0A9P9AKU4"/>
<comment type="caution">
    <text evidence="1">The sequence shown here is derived from an EMBL/GenBank/DDBJ whole genome shotgun (WGS) entry which is preliminary data.</text>
</comment>
<organism evidence="1 2">
    <name type="scientific">Thelonectria olida</name>
    <dbReference type="NCBI Taxonomy" id="1576542"/>
    <lineage>
        <taxon>Eukaryota</taxon>
        <taxon>Fungi</taxon>
        <taxon>Dikarya</taxon>
        <taxon>Ascomycota</taxon>
        <taxon>Pezizomycotina</taxon>
        <taxon>Sordariomycetes</taxon>
        <taxon>Hypocreomycetidae</taxon>
        <taxon>Hypocreales</taxon>
        <taxon>Nectriaceae</taxon>
        <taxon>Thelonectria</taxon>
    </lineage>
</organism>
<gene>
    <name evidence="1" type="ORF">B0T10DRAFT_464108</name>
</gene>
<dbReference type="EMBL" id="JAGPYM010000027">
    <property type="protein sequence ID" value="KAH6879990.1"/>
    <property type="molecule type" value="Genomic_DNA"/>
</dbReference>
<sequence length="269" mass="28987">MLPSVRPIPALAALLSTFKFPNCEKADSVALKCSDLSKEETIKCFCTQELLDAYVGCKGEFRQCILGNSYDSSVDDLIDIWQDACGPYLSDDITTPAASEATRTLDVDTCQTIAESCGQLSASITSCSSSYDRPAEITSCRCQASLVSLASVCDIDGRKSCIGETVITSNIWEFRNCEAATDVLHTSEVRYGEADFKGITLIGEQDEATIPETPGASTAEDMASTLTFGLDSTAISTTTNGGAFMRPNRGWRASLLLLLTFIYFSEELV</sequence>
<dbReference type="OrthoDB" id="5398531at2759"/>
<evidence type="ECO:0000313" key="1">
    <source>
        <dbReference type="EMBL" id="KAH6879990.1"/>
    </source>
</evidence>
<reference evidence="1 2" key="1">
    <citation type="journal article" date="2021" name="Nat. Commun.">
        <title>Genetic determinants of endophytism in the Arabidopsis root mycobiome.</title>
        <authorList>
            <person name="Mesny F."/>
            <person name="Miyauchi S."/>
            <person name="Thiergart T."/>
            <person name="Pickel B."/>
            <person name="Atanasova L."/>
            <person name="Karlsson M."/>
            <person name="Huettel B."/>
            <person name="Barry K.W."/>
            <person name="Haridas S."/>
            <person name="Chen C."/>
            <person name="Bauer D."/>
            <person name="Andreopoulos W."/>
            <person name="Pangilinan J."/>
            <person name="LaButti K."/>
            <person name="Riley R."/>
            <person name="Lipzen A."/>
            <person name="Clum A."/>
            <person name="Drula E."/>
            <person name="Henrissat B."/>
            <person name="Kohler A."/>
            <person name="Grigoriev I.V."/>
            <person name="Martin F.M."/>
            <person name="Hacquard S."/>
        </authorList>
    </citation>
    <scope>NUCLEOTIDE SEQUENCE [LARGE SCALE GENOMIC DNA]</scope>
    <source>
        <strain evidence="1 2">MPI-CAGE-CH-0241</strain>
    </source>
</reference>
<name>A0A9P9AKU4_9HYPO</name>
<accession>A0A9P9AKU4</accession>
<dbReference type="Proteomes" id="UP000777438">
    <property type="component" value="Unassembled WGS sequence"/>
</dbReference>
<proteinExistence type="predicted"/>